<proteinExistence type="predicted"/>
<evidence type="ECO:0000313" key="2">
    <source>
        <dbReference type="Proteomes" id="UP000248544"/>
    </source>
</evidence>
<accession>A0A2W2GCY0</accession>
<organism evidence="1 2">
    <name type="scientific">Spongiactinospora gelatinilytica</name>
    <dbReference type="NCBI Taxonomy" id="2666298"/>
    <lineage>
        <taxon>Bacteria</taxon>
        <taxon>Bacillati</taxon>
        <taxon>Actinomycetota</taxon>
        <taxon>Actinomycetes</taxon>
        <taxon>Streptosporangiales</taxon>
        <taxon>Streptosporangiaceae</taxon>
        <taxon>Spongiactinospora</taxon>
    </lineage>
</organism>
<gene>
    <name evidence="1" type="ORF">C1I98_15130</name>
</gene>
<protein>
    <submittedName>
        <fullName evidence="1">Uncharacterized protein</fullName>
    </submittedName>
</protein>
<comment type="caution">
    <text evidence="1">The sequence shown here is derived from an EMBL/GenBank/DDBJ whole genome shotgun (WGS) entry which is preliminary data.</text>
</comment>
<dbReference type="AlphaFoldDB" id="A0A2W2GCY0"/>
<reference evidence="1 2" key="1">
    <citation type="submission" date="2018-01" db="EMBL/GenBank/DDBJ databases">
        <title>Draft genome sequence of Sphaerisporangium sp. 7K107.</title>
        <authorList>
            <person name="Sahin N."/>
            <person name="Saygin H."/>
            <person name="Ay H."/>
        </authorList>
    </citation>
    <scope>NUCLEOTIDE SEQUENCE [LARGE SCALE GENOMIC DNA]</scope>
    <source>
        <strain evidence="1 2">7K107</strain>
    </source>
</reference>
<name>A0A2W2GCY0_9ACTN</name>
<dbReference type="Proteomes" id="UP000248544">
    <property type="component" value="Unassembled WGS sequence"/>
</dbReference>
<keyword evidence="2" id="KW-1185">Reference proteome</keyword>
<sequence>MTDCLAEQLRSLFRLELPISIRFQVVNDDRWAAVRGEAFGELVQSLVQSLELDSCGGLPNRRGEFDGSVHVAALGQHGDVQHGMYSA</sequence>
<dbReference type="EMBL" id="POUA01000102">
    <property type="protein sequence ID" value="PZG45883.1"/>
    <property type="molecule type" value="Genomic_DNA"/>
</dbReference>
<evidence type="ECO:0000313" key="1">
    <source>
        <dbReference type="EMBL" id="PZG45883.1"/>
    </source>
</evidence>